<sequence>MLIMYINYKHVNSAVQWYFQYVWWSKISRSHYAKICRFSLWFEITQKRVIQEHNYPQEESLDGFAIRGISSFDVLIKANDFSLATPTDY</sequence>
<gene>
    <name evidence="1" type="ORF">ACAOBT_LOCUS26568</name>
</gene>
<keyword evidence="2" id="KW-1185">Reference proteome</keyword>
<dbReference type="AlphaFoldDB" id="A0A9P0PYI9"/>
<protein>
    <submittedName>
        <fullName evidence="1">Uncharacterized protein</fullName>
    </submittedName>
</protein>
<organism evidence="1 2">
    <name type="scientific">Acanthoscelides obtectus</name>
    <name type="common">Bean weevil</name>
    <name type="synonym">Bruchus obtectus</name>
    <dbReference type="NCBI Taxonomy" id="200917"/>
    <lineage>
        <taxon>Eukaryota</taxon>
        <taxon>Metazoa</taxon>
        <taxon>Ecdysozoa</taxon>
        <taxon>Arthropoda</taxon>
        <taxon>Hexapoda</taxon>
        <taxon>Insecta</taxon>
        <taxon>Pterygota</taxon>
        <taxon>Neoptera</taxon>
        <taxon>Endopterygota</taxon>
        <taxon>Coleoptera</taxon>
        <taxon>Polyphaga</taxon>
        <taxon>Cucujiformia</taxon>
        <taxon>Chrysomeloidea</taxon>
        <taxon>Chrysomelidae</taxon>
        <taxon>Bruchinae</taxon>
        <taxon>Bruchini</taxon>
        <taxon>Acanthoscelides</taxon>
    </lineage>
</organism>
<name>A0A9P0PYI9_ACAOB</name>
<accession>A0A9P0PYI9</accession>
<proteinExistence type="predicted"/>
<evidence type="ECO:0000313" key="2">
    <source>
        <dbReference type="Proteomes" id="UP001152888"/>
    </source>
</evidence>
<dbReference type="EMBL" id="CAKOFQ010007479">
    <property type="protein sequence ID" value="CAH2002028.1"/>
    <property type="molecule type" value="Genomic_DNA"/>
</dbReference>
<dbReference type="Proteomes" id="UP001152888">
    <property type="component" value="Unassembled WGS sequence"/>
</dbReference>
<evidence type="ECO:0000313" key="1">
    <source>
        <dbReference type="EMBL" id="CAH2002028.1"/>
    </source>
</evidence>
<comment type="caution">
    <text evidence="1">The sequence shown here is derived from an EMBL/GenBank/DDBJ whole genome shotgun (WGS) entry which is preliminary data.</text>
</comment>
<reference evidence="1" key="1">
    <citation type="submission" date="2022-03" db="EMBL/GenBank/DDBJ databases">
        <authorList>
            <person name="Sayadi A."/>
        </authorList>
    </citation>
    <scope>NUCLEOTIDE SEQUENCE</scope>
</reference>